<dbReference type="AlphaFoldDB" id="A0A8S8X5T4"/>
<keyword evidence="2" id="KW-0732">Signal</keyword>
<evidence type="ECO:0000256" key="2">
    <source>
        <dbReference type="SAM" id="SignalP"/>
    </source>
</evidence>
<protein>
    <recommendedName>
        <fullName evidence="5">DUF2254 domain-containing protein</fullName>
    </recommendedName>
</protein>
<dbReference type="Proteomes" id="UP000681075">
    <property type="component" value="Unassembled WGS sequence"/>
</dbReference>
<feature type="transmembrane region" description="Helical" evidence="1">
    <location>
        <begin position="167"/>
        <end position="188"/>
    </location>
</feature>
<organism evidence="3 4">
    <name type="scientific">Roseiterribacter gracilis</name>
    <dbReference type="NCBI Taxonomy" id="2812848"/>
    <lineage>
        <taxon>Bacteria</taxon>
        <taxon>Pseudomonadati</taxon>
        <taxon>Pseudomonadota</taxon>
        <taxon>Alphaproteobacteria</taxon>
        <taxon>Rhodospirillales</taxon>
        <taxon>Roseiterribacteraceae</taxon>
        <taxon>Roseiterribacter</taxon>
    </lineage>
</organism>
<proteinExistence type="predicted"/>
<evidence type="ECO:0000313" key="3">
    <source>
        <dbReference type="EMBL" id="GIL38098.1"/>
    </source>
</evidence>
<feature type="chain" id="PRO_5035734682" description="DUF2254 domain-containing protein" evidence="2">
    <location>
        <begin position="29"/>
        <end position="387"/>
    </location>
</feature>
<evidence type="ECO:0000256" key="1">
    <source>
        <dbReference type="SAM" id="Phobius"/>
    </source>
</evidence>
<evidence type="ECO:0008006" key="5">
    <source>
        <dbReference type="Google" id="ProtNLM"/>
    </source>
</evidence>
<keyword evidence="1" id="KW-0812">Transmembrane</keyword>
<feature type="transmembrane region" description="Helical" evidence="1">
    <location>
        <begin position="49"/>
        <end position="74"/>
    </location>
</feature>
<dbReference type="RefSeq" id="WP_420241040.1">
    <property type="nucleotide sequence ID" value="NZ_BOPV01000001.1"/>
</dbReference>
<sequence>MPNARFACLAAAALAGAVALLATVSEFANTASARGAWLRTGWPEPASSLLVAVAVGFAAAALVATVALSGVAVAELTRLVRKLEVLSLSDEPVRARLQQYFAATVLAKDGDALLKNTSPDPDLSIDRALATRSFRSLSLLLLGAGVVLALYRLAFADASSADIARLLLPPVAAALCVATTLLVARWMLLPLAQDALAAGAAALTWTNSERAIVGAEDDPAPLTEAIELLRGDLHRWRAALEARLPSALDAATLRLRAAAPPSADEIGAAVARAVAASLPATVPMQLDHELLASALRDALPDPTPPLDTALFARIVADAGTERTQRLDTVLQEVLATVTQQRDLVQRLDERLDAVATSSVPRINDNRLHAALSSFLRDAKDERTGTNG</sequence>
<keyword evidence="4" id="KW-1185">Reference proteome</keyword>
<dbReference type="EMBL" id="BOPV01000001">
    <property type="protein sequence ID" value="GIL38098.1"/>
    <property type="molecule type" value="Genomic_DNA"/>
</dbReference>
<feature type="signal peptide" evidence="2">
    <location>
        <begin position="1"/>
        <end position="28"/>
    </location>
</feature>
<evidence type="ECO:0000313" key="4">
    <source>
        <dbReference type="Proteomes" id="UP000681075"/>
    </source>
</evidence>
<gene>
    <name evidence="3" type="ORF">TMPK1_03350</name>
</gene>
<keyword evidence="1" id="KW-1133">Transmembrane helix</keyword>
<reference evidence="3" key="1">
    <citation type="submission" date="2021-02" db="EMBL/GenBank/DDBJ databases">
        <title>Genome sequence of Rhodospirillales sp. strain TMPK1 isolated from soil.</title>
        <authorList>
            <person name="Nakai R."/>
            <person name="Kusada H."/>
            <person name="Tamaki H."/>
        </authorList>
    </citation>
    <scope>NUCLEOTIDE SEQUENCE</scope>
    <source>
        <strain evidence="3">TMPK1</strain>
    </source>
</reference>
<name>A0A8S8X5T4_9PROT</name>
<keyword evidence="1" id="KW-0472">Membrane</keyword>
<accession>A0A8S8X5T4</accession>
<feature type="transmembrane region" description="Helical" evidence="1">
    <location>
        <begin position="137"/>
        <end position="155"/>
    </location>
</feature>
<comment type="caution">
    <text evidence="3">The sequence shown here is derived from an EMBL/GenBank/DDBJ whole genome shotgun (WGS) entry which is preliminary data.</text>
</comment>